<feature type="transmembrane region" description="Helical" evidence="1">
    <location>
        <begin position="30"/>
        <end position="49"/>
    </location>
</feature>
<dbReference type="EMBL" id="VNHM01000004">
    <property type="protein sequence ID" value="TYO96496.1"/>
    <property type="molecule type" value="Genomic_DNA"/>
</dbReference>
<dbReference type="AlphaFoldDB" id="A0A5S4ZWA3"/>
<evidence type="ECO:0000313" key="2">
    <source>
        <dbReference type="EMBL" id="TYO96496.1"/>
    </source>
</evidence>
<evidence type="ECO:0000313" key="3">
    <source>
        <dbReference type="Proteomes" id="UP000323166"/>
    </source>
</evidence>
<dbReference type="Proteomes" id="UP000323166">
    <property type="component" value="Unassembled WGS sequence"/>
</dbReference>
<feature type="transmembrane region" description="Helical" evidence="1">
    <location>
        <begin position="124"/>
        <end position="143"/>
    </location>
</feature>
<feature type="transmembrane region" description="Helical" evidence="1">
    <location>
        <begin position="56"/>
        <end position="74"/>
    </location>
</feature>
<evidence type="ECO:0000256" key="1">
    <source>
        <dbReference type="SAM" id="Phobius"/>
    </source>
</evidence>
<organism evidence="2 3">
    <name type="scientific">Desulfallas thermosapovorans DSM 6562</name>
    <dbReference type="NCBI Taxonomy" id="1121431"/>
    <lineage>
        <taxon>Bacteria</taxon>
        <taxon>Bacillati</taxon>
        <taxon>Bacillota</taxon>
        <taxon>Clostridia</taxon>
        <taxon>Eubacteriales</taxon>
        <taxon>Desulfallaceae</taxon>
        <taxon>Desulfallas</taxon>
    </lineage>
</organism>
<feature type="transmembrane region" description="Helical" evidence="1">
    <location>
        <begin position="80"/>
        <end position="104"/>
    </location>
</feature>
<comment type="caution">
    <text evidence="2">The sequence shown here is derived from an EMBL/GenBank/DDBJ whole genome shotgun (WGS) entry which is preliminary data.</text>
</comment>
<keyword evidence="3" id="KW-1185">Reference proteome</keyword>
<gene>
    <name evidence="2" type="ORF">LX24_00964</name>
</gene>
<accession>A0A5S4ZWA3</accession>
<dbReference type="RefSeq" id="WP_166511005.1">
    <property type="nucleotide sequence ID" value="NZ_VNHM01000004.1"/>
</dbReference>
<keyword evidence="1" id="KW-0812">Transmembrane</keyword>
<proteinExistence type="predicted"/>
<sequence>MLQTLLFFAQGIPETAGVVACSLALARVKLRWGVILAFASALTMVIYVIRNMPVTFGLHTLAGILLSTLFIARFTRVPPFTSFIVVFAAYALLGLLELAVYELFGTLLNTEASLLMSNQHTRTLIGLPQGFILIAVAFITAKYRRAQEGMWRI</sequence>
<keyword evidence="1" id="KW-1133">Transmembrane helix</keyword>
<name>A0A5S4ZWA3_9FIRM</name>
<reference evidence="2 3" key="1">
    <citation type="submission" date="2019-07" db="EMBL/GenBank/DDBJ databases">
        <title>Genomic Encyclopedia of Type Strains, Phase I: the one thousand microbial genomes (KMG-I) project.</title>
        <authorList>
            <person name="Kyrpides N."/>
        </authorList>
    </citation>
    <scope>NUCLEOTIDE SEQUENCE [LARGE SCALE GENOMIC DNA]</scope>
    <source>
        <strain evidence="2 3">DSM 6562</strain>
    </source>
</reference>
<protein>
    <submittedName>
        <fullName evidence="2">Uncharacterized protein</fullName>
    </submittedName>
</protein>
<keyword evidence="1" id="KW-0472">Membrane</keyword>